<dbReference type="InterPro" id="IPR001179">
    <property type="entry name" value="PPIase_FKBP_dom"/>
</dbReference>
<evidence type="ECO:0000256" key="11">
    <source>
        <dbReference type="SAM" id="MobiDB-lite"/>
    </source>
</evidence>
<dbReference type="GO" id="GO:0042026">
    <property type="term" value="P:protein refolding"/>
    <property type="evidence" value="ECO:0007669"/>
    <property type="project" value="UniProtKB-ARBA"/>
</dbReference>
<evidence type="ECO:0000256" key="7">
    <source>
        <dbReference type="ARBA" id="ARBA00023235"/>
    </source>
</evidence>
<keyword evidence="4" id="KW-0963">Cytoplasm</keyword>
<dbReference type="GO" id="GO:0005737">
    <property type="term" value="C:cytoplasm"/>
    <property type="evidence" value="ECO:0007669"/>
    <property type="project" value="UniProtKB-SubCell"/>
</dbReference>
<keyword evidence="14" id="KW-1185">Reference proteome</keyword>
<gene>
    <name evidence="13" type="ORF">DRV85_01140</name>
</gene>
<dbReference type="SUPFAM" id="SSF54534">
    <property type="entry name" value="FKBP-like"/>
    <property type="match status" value="1"/>
</dbReference>
<evidence type="ECO:0000256" key="6">
    <source>
        <dbReference type="ARBA" id="ARBA00023186"/>
    </source>
</evidence>
<evidence type="ECO:0000313" key="14">
    <source>
        <dbReference type="Proteomes" id="UP000253370"/>
    </source>
</evidence>
<dbReference type="PROSITE" id="PS50059">
    <property type="entry name" value="FKBP_PPIASE"/>
    <property type="match status" value="1"/>
</dbReference>
<comment type="function">
    <text evidence="8">Also involved in hydrogenase metallocenter assembly, probably by participating in the nickel insertion step. This function in hydrogenase biosynthesis requires chaperone activity and the presence of the metal-binding domain, but not PPIase activity.</text>
</comment>
<evidence type="ECO:0000256" key="8">
    <source>
        <dbReference type="ARBA" id="ARBA00037071"/>
    </source>
</evidence>
<evidence type="ECO:0000259" key="12">
    <source>
        <dbReference type="PROSITE" id="PS50059"/>
    </source>
</evidence>
<evidence type="ECO:0000256" key="9">
    <source>
        <dbReference type="PROSITE-ProRule" id="PRU00277"/>
    </source>
</evidence>
<evidence type="ECO:0000256" key="4">
    <source>
        <dbReference type="ARBA" id="ARBA00022490"/>
    </source>
</evidence>
<dbReference type="InterPro" id="IPR046357">
    <property type="entry name" value="PPIase_dom_sf"/>
</dbReference>
<evidence type="ECO:0000313" key="13">
    <source>
        <dbReference type="EMBL" id="RBI87563.1"/>
    </source>
</evidence>
<sequence>MTEAKTGDTVSIHYTGTLSDGTTFDSSREREPLQFTLGSGEIIPGLDKAIPGMSVGDTKRVEVPADEAYGQHDPSAQQEIPREGIPDHIPLDPGTRLQMQTPEGQVLPVTVVTATDETVTLDANHPLAGKDLTFDVELVEIS</sequence>
<keyword evidence="6" id="KW-0143">Chaperone</keyword>
<keyword evidence="5 9" id="KW-0697">Rotamase</keyword>
<reference evidence="13 14" key="1">
    <citation type="submission" date="2018-07" db="EMBL/GenBank/DDBJ databases">
        <title>Rhodosalinus sp. strain E84T genomic sequence and assembly.</title>
        <authorList>
            <person name="Liu Z.-W."/>
            <person name="Lu D.-C."/>
        </authorList>
    </citation>
    <scope>NUCLEOTIDE SEQUENCE [LARGE SCALE GENOMIC DNA]</scope>
    <source>
        <strain evidence="13 14">E84</strain>
    </source>
</reference>
<evidence type="ECO:0000256" key="5">
    <source>
        <dbReference type="ARBA" id="ARBA00023110"/>
    </source>
</evidence>
<accession>A0A365UFD7</accession>
<evidence type="ECO:0000256" key="2">
    <source>
        <dbReference type="ARBA" id="ARBA00004496"/>
    </source>
</evidence>
<evidence type="ECO:0000256" key="10">
    <source>
        <dbReference type="RuleBase" id="RU003915"/>
    </source>
</evidence>
<comment type="subcellular location">
    <subcellularLocation>
        <location evidence="2">Cytoplasm</location>
    </subcellularLocation>
</comment>
<dbReference type="EC" id="5.2.1.8" evidence="10"/>
<keyword evidence="7 9" id="KW-0413">Isomerase</keyword>
<comment type="caution">
    <text evidence="13">The sequence shown here is derived from an EMBL/GenBank/DDBJ whole genome shotgun (WGS) entry which is preliminary data.</text>
</comment>
<comment type="catalytic activity">
    <reaction evidence="1 9 10">
        <text>[protein]-peptidylproline (omega=180) = [protein]-peptidylproline (omega=0)</text>
        <dbReference type="Rhea" id="RHEA:16237"/>
        <dbReference type="Rhea" id="RHEA-COMP:10747"/>
        <dbReference type="Rhea" id="RHEA-COMP:10748"/>
        <dbReference type="ChEBI" id="CHEBI:83833"/>
        <dbReference type="ChEBI" id="CHEBI:83834"/>
        <dbReference type="EC" id="5.2.1.8"/>
    </reaction>
</comment>
<proteinExistence type="inferred from homology"/>
<dbReference type="GO" id="GO:0003755">
    <property type="term" value="F:peptidyl-prolyl cis-trans isomerase activity"/>
    <property type="evidence" value="ECO:0007669"/>
    <property type="project" value="UniProtKB-UniRule"/>
</dbReference>
<dbReference type="PANTHER" id="PTHR47861:SF3">
    <property type="entry name" value="FKBP-TYPE PEPTIDYL-PROLYL CIS-TRANS ISOMERASE SLYD"/>
    <property type="match status" value="1"/>
</dbReference>
<protein>
    <recommendedName>
        <fullName evidence="10">Peptidyl-prolyl cis-trans isomerase</fullName>
        <ecNumber evidence="10">5.2.1.8</ecNumber>
    </recommendedName>
</protein>
<dbReference type="Gene3D" id="3.10.50.40">
    <property type="match status" value="1"/>
</dbReference>
<organism evidence="13 14">
    <name type="scientific">Rhodosalinus halophilus</name>
    <dbReference type="NCBI Taxonomy" id="2259333"/>
    <lineage>
        <taxon>Bacteria</taxon>
        <taxon>Pseudomonadati</taxon>
        <taxon>Pseudomonadota</taxon>
        <taxon>Alphaproteobacteria</taxon>
        <taxon>Rhodobacterales</taxon>
        <taxon>Paracoccaceae</taxon>
        <taxon>Rhodosalinus</taxon>
    </lineage>
</organism>
<name>A0A365UFD7_9RHOB</name>
<feature type="domain" description="PPIase FKBP-type" evidence="12">
    <location>
        <begin position="7"/>
        <end position="81"/>
    </location>
</feature>
<dbReference type="Proteomes" id="UP000253370">
    <property type="component" value="Unassembled WGS sequence"/>
</dbReference>
<dbReference type="Pfam" id="PF00254">
    <property type="entry name" value="FKBP_C"/>
    <property type="match status" value="1"/>
</dbReference>
<dbReference type="AlphaFoldDB" id="A0A365UFD7"/>
<comment type="similarity">
    <text evidence="3 10">Belongs to the FKBP-type PPIase family.</text>
</comment>
<dbReference type="PANTHER" id="PTHR47861">
    <property type="entry name" value="FKBP-TYPE PEPTIDYL-PROLYL CIS-TRANS ISOMERASE SLYD"/>
    <property type="match status" value="1"/>
</dbReference>
<dbReference type="OrthoDB" id="9808891at2"/>
<evidence type="ECO:0000256" key="3">
    <source>
        <dbReference type="ARBA" id="ARBA00006577"/>
    </source>
</evidence>
<feature type="compositionally biased region" description="Basic and acidic residues" evidence="11">
    <location>
        <begin position="80"/>
        <end position="90"/>
    </location>
</feature>
<dbReference type="EMBL" id="QNTQ01000001">
    <property type="protein sequence ID" value="RBI87563.1"/>
    <property type="molecule type" value="Genomic_DNA"/>
</dbReference>
<evidence type="ECO:0000256" key="1">
    <source>
        <dbReference type="ARBA" id="ARBA00000971"/>
    </source>
</evidence>
<dbReference type="RefSeq" id="WP_113287586.1">
    <property type="nucleotide sequence ID" value="NZ_QNTQ01000001.1"/>
</dbReference>
<feature type="region of interest" description="Disordered" evidence="11">
    <location>
        <begin position="68"/>
        <end position="90"/>
    </location>
</feature>